<accession>A0A3S3PT64</accession>
<protein>
    <submittedName>
        <fullName evidence="11">1-acylglycerophosphocholine O-acyltransferase 1-like protein</fullName>
    </submittedName>
</protein>
<comment type="caution">
    <text evidence="11">The sequence shown here is derived from an EMBL/GenBank/DDBJ whole genome shotgun (WGS) entry which is preliminary data.</text>
</comment>
<feature type="domain" description="Phospholipid/glycerol acyltransferase" evidence="10">
    <location>
        <begin position="35"/>
        <end position="142"/>
    </location>
</feature>
<evidence type="ECO:0000256" key="5">
    <source>
        <dbReference type="ARBA" id="ARBA00022989"/>
    </source>
</evidence>
<keyword evidence="3 11" id="KW-0808">Transferase</keyword>
<keyword evidence="5" id="KW-1133">Transmembrane helix</keyword>
<keyword evidence="9" id="KW-0732">Signal</keyword>
<feature type="signal peptide" evidence="9">
    <location>
        <begin position="1"/>
        <end position="17"/>
    </location>
</feature>
<comment type="subcellular location">
    <subcellularLocation>
        <location evidence="1">Membrane</location>
    </subcellularLocation>
</comment>
<evidence type="ECO:0000256" key="7">
    <source>
        <dbReference type="ARBA" id="ARBA00023136"/>
    </source>
</evidence>
<evidence type="ECO:0000256" key="4">
    <source>
        <dbReference type="ARBA" id="ARBA00022692"/>
    </source>
</evidence>
<keyword evidence="8 11" id="KW-0012">Acyltransferase</keyword>
<evidence type="ECO:0000256" key="8">
    <source>
        <dbReference type="ARBA" id="ARBA00023315"/>
    </source>
</evidence>
<evidence type="ECO:0000256" key="3">
    <source>
        <dbReference type="ARBA" id="ARBA00022679"/>
    </source>
</evidence>
<keyword evidence="4" id="KW-0812">Transmembrane</keyword>
<keyword evidence="7" id="KW-0472">Membrane</keyword>
<name>A0A3S3PT64_9ACAR</name>
<evidence type="ECO:0000256" key="2">
    <source>
        <dbReference type="ARBA" id="ARBA00008655"/>
    </source>
</evidence>
<dbReference type="PANTHER" id="PTHR23063">
    <property type="entry name" value="PHOSPHOLIPID ACYLTRANSFERASE"/>
    <property type="match status" value="1"/>
</dbReference>
<evidence type="ECO:0000259" key="10">
    <source>
        <dbReference type="SMART" id="SM00563"/>
    </source>
</evidence>
<evidence type="ECO:0000256" key="1">
    <source>
        <dbReference type="ARBA" id="ARBA00004370"/>
    </source>
</evidence>
<feature type="chain" id="PRO_5018718988" evidence="9">
    <location>
        <begin position="18"/>
        <end position="150"/>
    </location>
</feature>
<dbReference type="SMART" id="SM00563">
    <property type="entry name" value="PlsC"/>
    <property type="match status" value="1"/>
</dbReference>
<evidence type="ECO:0000313" key="11">
    <source>
        <dbReference type="EMBL" id="RWS07769.1"/>
    </source>
</evidence>
<dbReference type="GO" id="GO:0042171">
    <property type="term" value="F:lysophosphatidic acid acyltransferase activity"/>
    <property type="evidence" value="ECO:0007669"/>
    <property type="project" value="TreeGrafter"/>
</dbReference>
<gene>
    <name evidence="11" type="ORF">B4U79_15344</name>
</gene>
<dbReference type="EMBL" id="NCKU01003312">
    <property type="protein sequence ID" value="RWS07769.1"/>
    <property type="molecule type" value="Genomic_DNA"/>
</dbReference>
<keyword evidence="6" id="KW-0443">Lipid metabolism</keyword>
<dbReference type="PANTHER" id="PTHR23063:SF52">
    <property type="entry name" value="LYSOPHOSPHATIDYLCHOLINE ACYLTRANSFERASE"/>
    <property type="match status" value="1"/>
</dbReference>
<dbReference type="GO" id="GO:0016020">
    <property type="term" value="C:membrane"/>
    <property type="evidence" value="ECO:0007669"/>
    <property type="project" value="UniProtKB-SubCell"/>
</dbReference>
<keyword evidence="12" id="KW-1185">Reference proteome</keyword>
<dbReference type="SUPFAM" id="SSF69593">
    <property type="entry name" value="Glycerol-3-phosphate (1)-acyltransferase"/>
    <property type="match status" value="1"/>
</dbReference>
<dbReference type="AlphaFoldDB" id="A0A3S3PT64"/>
<comment type="similarity">
    <text evidence="2">Belongs to the 1-acyl-sn-glycerol-3-phosphate acyltransferase family.</text>
</comment>
<proteinExistence type="inferred from homology"/>
<dbReference type="Proteomes" id="UP000285301">
    <property type="component" value="Unassembled WGS sequence"/>
</dbReference>
<evidence type="ECO:0000256" key="9">
    <source>
        <dbReference type="SAM" id="SignalP"/>
    </source>
</evidence>
<sequence length="150" mass="16944">MNVSKAVLTLLLSVIIAKENKNKKNESIVEERAPILILTPHSSMFDLIAANLFNHLTCVSQYQLVNNLILSKLVQLNNPILVKREDPSSRKDVMQEIIERSKTEQIFIYPEGTNGNRLFLLKFKSGAFKPGLPVQTLFIEYDISSKGELS</sequence>
<dbReference type="GO" id="GO:0006629">
    <property type="term" value="P:lipid metabolic process"/>
    <property type="evidence" value="ECO:0007669"/>
    <property type="project" value="UniProtKB-KW"/>
</dbReference>
<evidence type="ECO:0000313" key="12">
    <source>
        <dbReference type="Proteomes" id="UP000285301"/>
    </source>
</evidence>
<dbReference type="GO" id="GO:0005783">
    <property type="term" value="C:endoplasmic reticulum"/>
    <property type="evidence" value="ECO:0007669"/>
    <property type="project" value="TreeGrafter"/>
</dbReference>
<dbReference type="OrthoDB" id="272512at2759"/>
<dbReference type="STRING" id="1965070.A0A3S3PT64"/>
<organism evidence="11 12">
    <name type="scientific">Dinothrombium tinctorium</name>
    <dbReference type="NCBI Taxonomy" id="1965070"/>
    <lineage>
        <taxon>Eukaryota</taxon>
        <taxon>Metazoa</taxon>
        <taxon>Ecdysozoa</taxon>
        <taxon>Arthropoda</taxon>
        <taxon>Chelicerata</taxon>
        <taxon>Arachnida</taxon>
        <taxon>Acari</taxon>
        <taxon>Acariformes</taxon>
        <taxon>Trombidiformes</taxon>
        <taxon>Prostigmata</taxon>
        <taxon>Anystina</taxon>
        <taxon>Parasitengona</taxon>
        <taxon>Trombidioidea</taxon>
        <taxon>Trombidiidae</taxon>
        <taxon>Dinothrombium</taxon>
    </lineage>
</organism>
<dbReference type="InterPro" id="IPR002123">
    <property type="entry name" value="Plipid/glycerol_acylTrfase"/>
</dbReference>
<reference evidence="11 12" key="1">
    <citation type="journal article" date="2018" name="Gigascience">
        <title>Genomes of trombidid mites reveal novel predicted allergens and laterally-transferred genes associated with secondary metabolism.</title>
        <authorList>
            <person name="Dong X."/>
            <person name="Chaisiri K."/>
            <person name="Xia D."/>
            <person name="Armstrong S.D."/>
            <person name="Fang Y."/>
            <person name="Donnelly M.J."/>
            <person name="Kadowaki T."/>
            <person name="McGarry J.W."/>
            <person name="Darby A.C."/>
            <person name="Makepeace B.L."/>
        </authorList>
    </citation>
    <scope>NUCLEOTIDE SEQUENCE [LARGE SCALE GENOMIC DNA]</scope>
    <source>
        <strain evidence="11">UoL-WK</strain>
    </source>
</reference>
<dbReference type="Pfam" id="PF01553">
    <property type="entry name" value="Acyltransferase"/>
    <property type="match status" value="1"/>
</dbReference>
<evidence type="ECO:0000256" key="6">
    <source>
        <dbReference type="ARBA" id="ARBA00023098"/>
    </source>
</evidence>